<reference evidence="1 3" key="1">
    <citation type="submission" date="2017-04" db="EMBL/GenBank/DDBJ databases">
        <title>Presence of VIM-2 positive Pseudomonas species in chickens and their surrounding environment.</title>
        <authorList>
            <person name="Zhang R."/>
        </authorList>
    </citation>
    <scope>NUCLEOTIDE SEQUENCE [LARGE SCALE GENOMIC DNA]</scope>
    <source>
        <strain evidence="1 3">DZ-C18</strain>
    </source>
</reference>
<dbReference type="Proteomes" id="UP000516786">
    <property type="component" value="Plasmid pZXPA-20-602k"/>
</dbReference>
<sequence length="105" mass="11560">MMKYFAPLLLPLLLSGCGDSINGAYQAAIQYADEQPRPVGLAIIQKDQIVADGRAVAVSEWKHDGSTFTAFDANGKRLAQLVRNEAGDLVQTLPMSKVIYRKFEF</sequence>
<evidence type="ECO:0000313" key="3">
    <source>
        <dbReference type="Proteomes" id="UP000193675"/>
    </source>
</evidence>
<dbReference type="OrthoDB" id="4269629at2"/>
<dbReference type="RefSeq" id="WP_084851327.1">
    <property type="nucleotide sequence ID" value="NZ_CP061724.1"/>
</dbReference>
<name>A0A1X1A107_PSEPU</name>
<reference evidence="2 4" key="2">
    <citation type="submission" date="2020-09" db="EMBL/GenBank/DDBJ databases">
        <title>Co-existence of a novel multidrug-resistance efflux pump with carbapenem resistance gene blaVIM-2 in one megaplasmid in Pseudomonas putida.</title>
        <authorList>
            <person name="Peng K."/>
            <person name="Li R."/>
        </authorList>
    </citation>
    <scope>NUCLEOTIDE SEQUENCE [LARGE SCALE GENOMIC DNA]</scope>
    <source>
        <strain evidence="2 4">ZXPA-20</strain>
        <plasmid evidence="2 4">pZXPA-20-602k</plasmid>
    </source>
</reference>
<dbReference type="Proteomes" id="UP000193675">
    <property type="component" value="Unassembled WGS sequence"/>
</dbReference>
<evidence type="ECO:0008006" key="5">
    <source>
        <dbReference type="Google" id="ProtNLM"/>
    </source>
</evidence>
<evidence type="ECO:0000313" key="1">
    <source>
        <dbReference type="EMBL" id="ORL58647.1"/>
    </source>
</evidence>
<gene>
    <name evidence="1" type="ORF">B7H17_24230</name>
    <name evidence="2" type="ORF">ID616_32605</name>
</gene>
<protein>
    <recommendedName>
        <fullName evidence="5">Lipoprotein</fullName>
    </recommendedName>
</protein>
<evidence type="ECO:0000313" key="4">
    <source>
        <dbReference type="Proteomes" id="UP000516786"/>
    </source>
</evidence>
<keyword evidence="2" id="KW-0614">Plasmid</keyword>
<accession>A0A1X1A107</accession>
<geneLocation type="plasmid" evidence="2 4">
    <name>pZXPA-20-602k</name>
</geneLocation>
<proteinExistence type="predicted"/>
<evidence type="ECO:0000313" key="2">
    <source>
        <dbReference type="EMBL" id="QOD01333.1"/>
    </source>
</evidence>
<dbReference type="PROSITE" id="PS51257">
    <property type="entry name" value="PROKAR_LIPOPROTEIN"/>
    <property type="match status" value="1"/>
</dbReference>
<organism evidence="1 3">
    <name type="scientific">Pseudomonas putida</name>
    <name type="common">Arthrobacter siderocapsulatus</name>
    <dbReference type="NCBI Taxonomy" id="303"/>
    <lineage>
        <taxon>Bacteria</taxon>
        <taxon>Pseudomonadati</taxon>
        <taxon>Pseudomonadota</taxon>
        <taxon>Gammaproteobacteria</taxon>
        <taxon>Pseudomonadales</taxon>
        <taxon>Pseudomonadaceae</taxon>
        <taxon>Pseudomonas</taxon>
    </lineage>
</organism>
<dbReference type="EMBL" id="NBWC01000049">
    <property type="protein sequence ID" value="ORL58647.1"/>
    <property type="molecule type" value="Genomic_DNA"/>
</dbReference>
<dbReference type="AlphaFoldDB" id="A0A1X1A107"/>
<dbReference type="EMBL" id="CP061724">
    <property type="protein sequence ID" value="QOD01333.1"/>
    <property type="molecule type" value="Genomic_DNA"/>
</dbReference>